<feature type="transmembrane region" description="Helical" evidence="8">
    <location>
        <begin position="44"/>
        <end position="61"/>
    </location>
</feature>
<feature type="transmembrane region" description="Helical" evidence="8">
    <location>
        <begin position="364"/>
        <end position="385"/>
    </location>
</feature>
<dbReference type="PANTHER" id="PTHR23502:SF132">
    <property type="entry name" value="POLYAMINE TRANSPORTER 2-RELATED"/>
    <property type="match status" value="1"/>
</dbReference>
<feature type="transmembrane region" description="Helical" evidence="8">
    <location>
        <begin position="73"/>
        <end position="90"/>
    </location>
</feature>
<evidence type="ECO:0000256" key="3">
    <source>
        <dbReference type="ARBA" id="ARBA00022448"/>
    </source>
</evidence>
<name>A0A3N1KV29_9PROT</name>
<comment type="similarity">
    <text evidence="2 8">Belongs to the major facilitator superfamily. Bcr/CmlA family.</text>
</comment>
<dbReference type="Gene3D" id="1.20.1720.10">
    <property type="entry name" value="Multidrug resistance protein D"/>
    <property type="match status" value="1"/>
</dbReference>
<dbReference type="GO" id="GO:1990961">
    <property type="term" value="P:xenobiotic detoxification by transmembrane export across the plasma membrane"/>
    <property type="evidence" value="ECO:0007669"/>
    <property type="project" value="InterPro"/>
</dbReference>
<evidence type="ECO:0000256" key="1">
    <source>
        <dbReference type="ARBA" id="ARBA00004651"/>
    </source>
</evidence>
<feature type="transmembrane region" description="Helical" evidence="8">
    <location>
        <begin position="130"/>
        <end position="150"/>
    </location>
</feature>
<gene>
    <name evidence="10" type="ORF">EDC65_4483</name>
</gene>
<organism evidence="10 11">
    <name type="scientific">Stella humosa</name>
    <dbReference type="NCBI Taxonomy" id="94"/>
    <lineage>
        <taxon>Bacteria</taxon>
        <taxon>Pseudomonadati</taxon>
        <taxon>Pseudomonadota</taxon>
        <taxon>Alphaproteobacteria</taxon>
        <taxon>Rhodospirillales</taxon>
        <taxon>Stellaceae</taxon>
        <taxon>Stella</taxon>
    </lineage>
</organism>
<keyword evidence="8" id="KW-0997">Cell inner membrane</keyword>
<feature type="domain" description="Major facilitator superfamily (MFS) profile" evidence="9">
    <location>
        <begin position="1"/>
        <end position="390"/>
    </location>
</feature>
<reference evidence="10 11" key="1">
    <citation type="submission" date="2018-11" db="EMBL/GenBank/DDBJ databases">
        <title>Genomic Encyclopedia of Type Strains, Phase IV (KMG-IV): sequencing the most valuable type-strain genomes for metagenomic binning, comparative biology and taxonomic classification.</title>
        <authorList>
            <person name="Goeker M."/>
        </authorList>
    </citation>
    <scope>NUCLEOTIDE SEQUENCE [LARGE SCALE GENOMIC DNA]</scope>
    <source>
        <strain evidence="10 11">DSM 5900</strain>
    </source>
</reference>
<accession>A0A3N1KV29</accession>
<dbReference type="InterPro" id="IPR020846">
    <property type="entry name" value="MFS_dom"/>
</dbReference>
<dbReference type="InterPro" id="IPR004812">
    <property type="entry name" value="Efflux_drug-R_Bcr/CmlA"/>
</dbReference>
<feature type="transmembrane region" description="Helical" evidence="8">
    <location>
        <begin position="156"/>
        <end position="177"/>
    </location>
</feature>
<dbReference type="InterPro" id="IPR011701">
    <property type="entry name" value="MFS"/>
</dbReference>
<feature type="transmembrane region" description="Helical" evidence="8">
    <location>
        <begin position="334"/>
        <end position="352"/>
    </location>
</feature>
<evidence type="ECO:0000256" key="5">
    <source>
        <dbReference type="ARBA" id="ARBA00022692"/>
    </source>
</evidence>
<dbReference type="GO" id="GO:0005886">
    <property type="term" value="C:plasma membrane"/>
    <property type="evidence" value="ECO:0007669"/>
    <property type="project" value="UniProtKB-SubCell"/>
</dbReference>
<evidence type="ECO:0000256" key="2">
    <source>
        <dbReference type="ARBA" id="ARBA00006236"/>
    </source>
</evidence>
<dbReference type="CDD" id="cd17320">
    <property type="entry name" value="MFS_MdfA_MDR_like"/>
    <property type="match status" value="1"/>
</dbReference>
<keyword evidence="6 8" id="KW-1133">Transmembrane helix</keyword>
<comment type="caution">
    <text evidence="8">Lacks conserved residue(s) required for the propagation of feature annotation.</text>
</comment>
<comment type="caution">
    <text evidence="10">The sequence shown here is derived from an EMBL/GenBank/DDBJ whole genome shotgun (WGS) entry which is preliminary data.</text>
</comment>
<feature type="transmembrane region" description="Helical" evidence="8">
    <location>
        <begin position="284"/>
        <end position="303"/>
    </location>
</feature>
<dbReference type="PANTHER" id="PTHR23502">
    <property type="entry name" value="MAJOR FACILITATOR SUPERFAMILY"/>
    <property type="match status" value="1"/>
</dbReference>
<dbReference type="GO" id="GO:0042910">
    <property type="term" value="F:xenobiotic transmembrane transporter activity"/>
    <property type="evidence" value="ECO:0007669"/>
    <property type="project" value="InterPro"/>
</dbReference>
<dbReference type="InterPro" id="IPR036259">
    <property type="entry name" value="MFS_trans_sf"/>
</dbReference>
<protein>
    <recommendedName>
        <fullName evidence="8">Bcr/CflA family efflux transporter</fullName>
    </recommendedName>
</protein>
<dbReference type="NCBIfam" id="TIGR00710">
    <property type="entry name" value="efflux_Bcr_CflA"/>
    <property type="match status" value="1"/>
</dbReference>
<dbReference type="SUPFAM" id="SSF103473">
    <property type="entry name" value="MFS general substrate transporter"/>
    <property type="match status" value="1"/>
</dbReference>
<evidence type="ECO:0000256" key="7">
    <source>
        <dbReference type="ARBA" id="ARBA00023136"/>
    </source>
</evidence>
<feature type="transmembrane region" description="Helical" evidence="8">
    <location>
        <begin position="210"/>
        <end position="233"/>
    </location>
</feature>
<dbReference type="RefSeq" id="WP_170216645.1">
    <property type="nucleotide sequence ID" value="NZ_AP019700.1"/>
</dbReference>
<keyword evidence="7 8" id="KW-0472">Membrane</keyword>
<dbReference type="EMBL" id="RJKX01000016">
    <property type="protein sequence ID" value="ROP83834.1"/>
    <property type="molecule type" value="Genomic_DNA"/>
</dbReference>
<keyword evidence="4" id="KW-1003">Cell membrane</keyword>
<keyword evidence="3 8" id="KW-0813">Transport</keyword>
<dbReference type="AlphaFoldDB" id="A0A3N1KV29"/>
<evidence type="ECO:0000256" key="8">
    <source>
        <dbReference type="RuleBase" id="RU365088"/>
    </source>
</evidence>
<comment type="subcellular location">
    <subcellularLocation>
        <location evidence="8">Cell inner membrane</location>
        <topology evidence="8">Multi-pass membrane protein</topology>
    </subcellularLocation>
    <subcellularLocation>
        <location evidence="1">Cell membrane</location>
        <topology evidence="1">Multi-pass membrane protein</topology>
    </subcellularLocation>
</comment>
<feature type="transmembrane region" description="Helical" evidence="8">
    <location>
        <begin position="309"/>
        <end position="327"/>
    </location>
</feature>
<keyword evidence="11" id="KW-1185">Reference proteome</keyword>
<evidence type="ECO:0000313" key="10">
    <source>
        <dbReference type="EMBL" id="ROP83834.1"/>
    </source>
</evidence>
<dbReference type="Pfam" id="PF07690">
    <property type="entry name" value="MFS_1"/>
    <property type="match status" value="1"/>
</dbReference>
<evidence type="ECO:0000313" key="11">
    <source>
        <dbReference type="Proteomes" id="UP000278222"/>
    </source>
</evidence>
<evidence type="ECO:0000256" key="4">
    <source>
        <dbReference type="ARBA" id="ARBA00022475"/>
    </source>
</evidence>
<feature type="transmembrane region" description="Helical" evidence="8">
    <location>
        <begin position="96"/>
        <end position="118"/>
    </location>
</feature>
<keyword evidence="5 8" id="KW-0812">Transmembrane</keyword>
<feature type="transmembrane region" description="Helical" evidence="8">
    <location>
        <begin position="245"/>
        <end position="263"/>
    </location>
</feature>
<dbReference type="PROSITE" id="PS50850">
    <property type="entry name" value="MFS"/>
    <property type="match status" value="1"/>
</dbReference>
<dbReference type="Proteomes" id="UP000278222">
    <property type="component" value="Unassembled WGS sequence"/>
</dbReference>
<sequence>MPRKPGIVLLAGITAFGAVAIDSFLPLLPALAVTFSVSSADAQMAVGAVMIGFALGQMLYGPLSDRFGRRRPLLFGMVLFTVAAVAAATADSFATMVGWRFVQGVGGAAGSVIARAIVRDLHARDEASRQLSYMTTVMGTIPIAASFIGAQLLTHVGWRSVPAAMAAYGVLLILLVARGLPETNPRAGTVRRPLSDLLLGYRQAILHPACIAHVATNIVLTTAFFVFLSASPFVLIGGGRVPAELYGFVFALAIGGLMAGALLNGRLVRHFGAEVLMRRGKVALLGLSPLLALSATETAGLAAFLPALFLFQTALSFVVINAIASALGELPERAGTVSALIGAGQFAAGALAGRWATAAIGQDLLAMALFMAAFALAGIAIHRLCAPRMAGSR</sequence>
<evidence type="ECO:0000256" key="6">
    <source>
        <dbReference type="ARBA" id="ARBA00022989"/>
    </source>
</evidence>
<evidence type="ECO:0000259" key="9">
    <source>
        <dbReference type="PROSITE" id="PS50850"/>
    </source>
</evidence>
<proteinExistence type="inferred from homology"/>